<protein>
    <submittedName>
        <fullName evidence="1">Uncharacterized protein</fullName>
    </submittedName>
</protein>
<evidence type="ECO:0000313" key="2">
    <source>
        <dbReference type="Proteomes" id="UP000034797"/>
    </source>
</evidence>
<organism evidence="1 2">
    <name type="scientific">Candidatus Collierbacteria bacterium GW2011_GWA2_44_99</name>
    <dbReference type="NCBI Taxonomy" id="1618380"/>
    <lineage>
        <taxon>Bacteria</taxon>
        <taxon>Candidatus Collieribacteriota</taxon>
    </lineage>
</organism>
<reference evidence="1 2" key="1">
    <citation type="journal article" date="2015" name="Nature">
        <title>rRNA introns, odd ribosomes, and small enigmatic genomes across a large radiation of phyla.</title>
        <authorList>
            <person name="Brown C.T."/>
            <person name="Hug L.A."/>
            <person name="Thomas B.C."/>
            <person name="Sharon I."/>
            <person name="Castelle C.J."/>
            <person name="Singh A."/>
            <person name="Wilkins M.J."/>
            <person name="Williams K.H."/>
            <person name="Banfield J.F."/>
        </authorList>
    </citation>
    <scope>NUCLEOTIDE SEQUENCE [LARGE SCALE GENOMIC DNA]</scope>
</reference>
<sequence length="65" mass="7307">MSEKYEWQELPSIVYGNGNDEPVREGEIELNHCPHAGDYIEVGDGDQLRVSKVVHRTGKPVLLVC</sequence>
<proteinExistence type="predicted"/>
<accession>A0A0G1KSF1</accession>
<gene>
    <name evidence="1" type="ORF">UW84_C0011G0002</name>
</gene>
<dbReference type="AlphaFoldDB" id="A0A0G1KSF1"/>
<name>A0A0G1KSF1_9BACT</name>
<dbReference type="EMBL" id="LCJW01000011">
    <property type="protein sequence ID" value="KKT86435.1"/>
    <property type="molecule type" value="Genomic_DNA"/>
</dbReference>
<dbReference type="Proteomes" id="UP000034797">
    <property type="component" value="Unassembled WGS sequence"/>
</dbReference>
<evidence type="ECO:0000313" key="1">
    <source>
        <dbReference type="EMBL" id="KKT86435.1"/>
    </source>
</evidence>
<comment type="caution">
    <text evidence="1">The sequence shown here is derived from an EMBL/GenBank/DDBJ whole genome shotgun (WGS) entry which is preliminary data.</text>
</comment>